<evidence type="ECO:0000313" key="7">
    <source>
        <dbReference type="Proteomes" id="UP000287823"/>
    </source>
</evidence>
<comment type="caution">
    <text evidence="6">The sequence shown here is derived from an EMBL/GenBank/DDBJ whole genome shotgun (WGS) entry which is preliminary data.</text>
</comment>
<evidence type="ECO:0000256" key="3">
    <source>
        <dbReference type="ARBA" id="ARBA00023125"/>
    </source>
</evidence>
<protein>
    <submittedName>
        <fullName evidence="6">LysR family transcriptional regulator</fullName>
    </submittedName>
</protein>
<dbReference type="Pfam" id="PF03466">
    <property type="entry name" value="LysR_substrate"/>
    <property type="match status" value="1"/>
</dbReference>
<dbReference type="InterPro" id="IPR050389">
    <property type="entry name" value="LysR-type_TF"/>
</dbReference>
<dbReference type="Gene3D" id="1.10.10.10">
    <property type="entry name" value="Winged helix-like DNA-binding domain superfamily/Winged helix DNA-binding domain"/>
    <property type="match status" value="1"/>
</dbReference>
<dbReference type="InterPro" id="IPR036390">
    <property type="entry name" value="WH_DNA-bd_sf"/>
</dbReference>
<evidence type="ECO:0000256" key="1">
    <source>
        <dbReference type="ARBA" id="ARBA00009437"/>
    </source>
</evidence>
<comment type="similarity">
    <text evidence="1">Belongs to the LysR transcriptional regulatory family.</text>
</comment>
<keyword evidence="2" id="KW-0805">Transcription regulation</keyword>
<dbReference type="Pfam" id="PF00126">
    <property type="entry name" value="HTH_1"/>
    <property type="match status" value="1"/>
</dbReference>
<sequence length="307" mass="35172">MDFNQQRFNHLDLNLLRVLREIYLQRQLNLAADQLALSPSALSHALRRLRDHFQDPLFERHGRQLVPTPYCEHLAPVVIQHLLALQQLIATPQLFDPQTAQLTFTIGMPEAMESSLLPRLHHLVQQLAPHCRLRSVPYVRDHLTDSLTRRTLDLIVDVEMAIPRPVCHAPFMQDHFVVLSRKPVQLETMQHYLSHPHIAVSGRPQGIVLEDMPLLKAGFERTIELRCQSYQSAAQIAAGSELLLTVPDLIGAPLAQQYPLHQAPLPLTSTEIQLRVYWHQQDNDDQANRWLRHNLIQLGDAGKRTFA</sequence>
<organism evidence="6 7">
    <name type="scientific">Aliidiomarina soli</name>
    <dbReference type="NCBI Taxonomy" id="1928574"/>
    <lineage>
        <taxon>Bacteria</taxon>
        <taxon>Pseudomonadati</taxon>
        <taxon>Pseudomonadota</taxon>
        <taxon>Gammaproteobacteria</taxon>
        <taxon>Alteromonadales</taxon>
        <taxon>Idiomarinaceae</taxon>
        <taxon>Aliidiomarina</taxon>
    </lineage>
</organism>
<feature type="domain" description="HTH lysR-type" evidence="5">
    <location>
        <begin position="11"/>
        <end position="68"/>
    </location>
</feature>
<dbReference type="InterPro" id="IPR000847">
    <property type="entry name" value="LysR_HTH_N"/>
</dbReference>
<dbReference type="GO" id="GO:0003677">
    <property type="term" value="F:DNA binding"/>
    <property type="evidence" value="ECO:0007669"/>
    <property type="project" value="UniProtKB-KW"/>
</dbReference>
<gene>
    <name evidence="6" type="ORF">CWE14_08540</name>
</gene>
<dbReference type="AlphaFoldDB" id="A0A432WHW2"/>
<dbReference type="GO" id="GO:0003700">
    <property type="term" value="F:DNA-binding transcription factor activity"/>
    <property type="evidence" value="ECO:0007669"/>
    <property type="project" value="InterPro"/>
</dbReference>
<dbReference type="InterPro" id="IPR005119">
    <property type="entry name" value="LysR_subst-bd"/>
</dbReference>
<keyword evidence="3" id="KW-0238">DNA-binding</keyword>
<evidence type="ECO:0000256" key="2">
    <source>
        <dbReference type="ARBA" id="ARBA00023015"/>
    </source>
</evidence>
<dbReference type="PANTHER" id="PTHR30118:SF15">
    <property type="entry name" value="TRANSCRIPTIONAL REGULATORY PROTEIN"/>
    <property type="match status" value="1"/>
</dbReference>
<dbReference type="EMBL" id="PIPO01000003">
    <property type="protein sequence ID" value="RUO33259.1"/>
    <property type="molecule type" value="Genomic_DNA"/>
</dbReference>
<accession>A0A432WHW2</accession>
<dbReference type="SUPFAM" id="SSF46785">
    <property type="entry name" value="Winged helix' DNA-binding domain"/>
    <property type="match status" value="1"/>
</dbReference>
<evidence type="ECO:0000313" key="6">
    <source>
        <dbReference type="EMBL" id="RUO33259.1"/>
    </source>
</evidence>
<dbReference type="Gene3D" id="3.40.190.10">
    <property type="entry name" value="Periplasmic binding protein-like II"/>
    <property type="match status" value="2"/>
</dbReference>
<dbReference type="CDD" id="cd08417">
    <property type="entry name" value="PBP2_Nitroaromatics_like"/>
    <property type="match status" value="1"/>
</dbReference>
<name>A0A432WHW2_9GAMM</name>
<dbReference type="PROSITE" id="PS50931">
    <property type="entry name" value="HTH_LYSR"/>
    <property type="match status" value="1"/>
</dbReference>
<dbReference type="InterPro" id="IPR036388">
    <property type="entry name" value="WH-like_DNA-bd_sf"/>
</dbReference>
<evidence type="ECO:0000256" key="4">
    <source>
        <dbReference type="ARBA" id="ARBA00023163"/>
    </source>
</evidence>
<keyword evidence="4" id="KW-0804">Transcription</keyword>
<reference evidence="6 7" key="1">
    <citation type="journal article" date="2011" name="Front. Microbiol.">
        <title>Genomic signatures of strain selection and enhancement in Bacillus atrophaeus var. globigii, a historical biowarfare simulant.</title>
        <authorList>
            <person name="Gibbons H.S."/>
            <person name="Broomall S.M."/>
            <person name="McNew L.A."/>
            <person name="Daligault H."/>
            <person name="Chapman C."/>
            <person name="Bruce D."/>
            <person name="Karavis M."/>
            <person name="Krepps M."/>
            <person name="McGregor P.A."/>
            <person name="Hong C."/>
            <person name="Park K.H."/>
            <person name="Akmal A."/>
            <person name="Feldman A."/>
            <person name="Lin J.S."/>
            <person name="Chang W.E."/>
            <person name="Higgs B.W."/>
            <person name="Demirev P."/>
            <person name="Lindquist J."/>
            <person name="Liem A."/>
            <person name="Fochler E."/>
            <person name="Read T.D."/>
            <person name="Tapia R."/>
            <person name="Johnson S."/>
            <person name="Bishop-Lilly K.A."/>
            <person name="Detter C."/>
            <person name="Han C."/>
            <person name="Sozhamannan S."/>
            <person name="Rosenzweig C.N."/>
            <person name="Skowronski E.W."/>
        </authorList>
    </citation>
    <scope>NUCLEOTIDE SEQUENCE [LARGE SCALE GENOMIC DNA]</scope>
    <source>
        <strain evidence="6 7">Y4G10-17</strain>
    </source>
</reference>
<keyword evidence="7" id="KW-1185">Reference proteome</keyword>
<proteinExistence type="inferred from homology"/>
<dbReference type="Proteomes" id="UP000287823">
    <property type="component" value="Unassembled WGS sequence"/>
</dbReference>
<dbReference type="RefSeq" id="WP_126798977.1">
    <property type="nucleotide sequence ID" value="NZ_PIPO01000003.1"/>
</dbReference>
<evidence type="ECO:0000259" key="5">
    <source>
        <dbReference type="PROSITE" id="PS50931"/>
    </source>
</evidence>
<dbReference type="SUPFAM" id="SSF53850">
    <property type="entry name" value="Periplasmic binding protein-like II"/>
    <property type="match status" value="1"/>
</dbReference>
<dbReference type="InterPro" id="IPR037402">
    <property type="entry name" value="YidZ_PBP2"/>
</dbReference>
<dbReference type="PANTHER" id="PTHR30118">
    <property type="entry name" value="HTH-TYPE TRANSCRIPTIONAL REGULATOR LEUO-RELATED"/>
    <property type="match status" value="1"/>
</dbReference>